<keyword evidence="2" id="KW-1185">Reference proteome</keyword>
<dbReference type="AlphaFoldDB" id="A2FC44"/>
<proteinExistence type="predicted"/>
<evidence type="ECO:0000313" key="2">
    <source>
        <dbReference type="Proteomes" id="UP000001542"/>
    </source>
</evidence>
<gene>
    <name evidence="1" type="ORF">TVAG_331260</name>
</gene>
<reference evidence="1" key="2">
    <citation type="journal article" date="2007" name="Science">
        <title>Draft genome sequence of the sexually transmitted pathogen Trichomonas vaginalis.</title>
        <authorList>
            <person name="Carlton J.M."/>
            <person name="Hirt R.P."/>
            <person name="Silva J.C."/>
            <person name="Delcher A.L."/>
            <person name="Schatz M."/>
            <person name="Zhao Q."/>
            <person name="Wortman J.R."/>
            <person name="Bidwell S.L."/>
            <person name="Alsmark U.C.M."/>
            <person name="Besteiro S."/>
            <person name="Sicheritz-Ponten T."/>
            <person name="Noel C.J."/>
            <person name="Dacks J.B."/>
            <person name="Foster P.G."/>
            <person name="Simillion C."/>
            <person name="Van de Peer Y."/>
            <person name="Miranda-Saavedra D."/>
            <person name="Barton G.J."/>
            <person name="Westrop G.D."/>
            <person name="Mueller S."/>
            <person name="Dessi D."/>
            <person name="Fiori P.L."/>
            <person name="Ren Q."/>
            <person name="Paulsen I."/>
            <person name="Zhang H."/>
            <person name="Bastida-Corcuera F.D."/>
            <person name="Simoes-Barbosa A."/>
            <person name="Brown M.T."/>
            <person name="Hayes R.D."/>
            <person name="Mukherjee M."/>
            <person name="Okumura C.Y."/>
            <person name="Schneider R."/>
            <person name="Smith A.J."/>
            <person name="Vanacova S."/>
            <person name="Villalvazo M."/>
            <person name="Haas B.J."/>
            <person name="Pertea M."/>
            <person name="Feldblyum T.V."/>
            <person name="Utterback T.R."/>
            <person name="Shu C.L."/>
            <person name="Osoegawa K."/>
            <person name="de Jong P.J."/>
            <person name="Hrdy I."/>
            <person name="Horvathova L."/>
            <person name="Zubacova Z."/>
            <person name="Dolezal P."/>
            <person name="Malik S.B."/>
            <person name="Logsdon J.M. Jr."/>
            <person name="Henze K."/>
            <person name="Gupta A."/>
            <person name="Wang C.C."/>
            <person name="Dunne R.L."/>
            <person name="Upcroft J.A."/>
            <person name="Upcroft P."/>
            <person name="White O."/>
            <person name="Salzberg S.L."/>
            <person name="Tang P."/>
            <person name="Chiu C.-H."/>
            <person name="Lee Y.-S."/>
            <person name="Embley T.M."/>
            <person name="Coombs G.H."/>
            <person name="Mottram J.C."/>
            <person name="Tachezy J."/>
            <person name="Fraser-Liggett C.M."/>
            <person name="Johnson P.J."/>
        </authorList>
    </citation>
    <scope>NUCLEOTIDE SEQUENCE [LARGE SCALE GENOMIC DNA]</scope>
    <source>
        <strain evidence="1">G3</strain>
    </source>
</reference>
<organism evidence="1 2">
    <name type="scientific">Trichomonas vaginalis (strain ATCC PRA-98 / G3)</name>
    <dbReference type="NCBI Taxonomy" id="412133"/>
    <lineage>
        <taxon>Eukaryota</taxon>
        <taxon>Metamonada</taxon>
        <taxon>Parabasalia</taxon>
        <taxon>Trichomonadida</taxon>
        <taxon>Trichomonadidae</taxon>
        <taxon>Trichomonas</taxon>
    </lineage>
</organism>
<dbReference type="VEuPathDB" id="TrichDB:TVAG_331260"/>
<accession>A2FC44</accession>
<sequence>MYKFGEYSTDLSQYNLGFEGIGNYNSVISYQITESQTKIEKKVSIILVDNETSHILKHSEISNIKILPQFLIDSHEIFNTKDLANNYYVLDDEIVSGSVTFKNEIDFEYLSIELGSQKGTIIPIPGENKKINFNIKMSPNEIYSSIFIKQNTQGAYIYLYSMFVFGIDVNINKYMTKSGTIGGSIQISPHRFYGSITTKAKFG</sequence>
<name>A2FC44_TRIV3</name>
<dbReference type="InParanoid" id="A2FC44"/>
<dbReference type="KEGG" id="tva:4755324"/>
<reference evidence="1" key="1">
    <citation type="submission" date="2006-10" db="EMBL/GenBank/DDBJ databases">
        <authorList>
            <person name="Amadeo P."/>
            <person name="Zhao Q."/>
            <person name="Wortman J."/>
            <person name="Fraser-Liggett C."/>
            <person name="Carlton J."/>
        </authorList>
    </citation>
    <scope>NUCLEOTIDE SEQUENCE</scope>
    <source>
        <strain evidence="1">G3</strain>
    </source>
</reference>
<evidence type="ECO:0000313" key="1">
    <source>
        <dbReference type="EMBL" id="EAX97539.1"/>
    </source>
</evidence>
<dbReference type="EMBL" id="DS113711">
    <property type="protein sequence ID" value="EAX97539.1"/>
    <property type="molecule type" value="Genomic_DNA"/>
</dbReference>
<protein>
    <submittedName>
        <fullName evidence="1">Uncharacterized protein</fullName>
    </submittedName>
</protein>
<dbReference type="RefSeq" id="XP_001310469.1">
    <property type="nucleotide sequence ID" value="XM_001310468.1"/>
</dbReference>
<dbReference type="Proteomes" id="UP000001542">
    <property type="component" value="Unassembled WGS sequence"/>
</dbReference>
<dbReference type="VEuPathDB" id="TrichDB:TVAGG3_0757130"/>